<sequence length="78" mass="9131">LLDLIKDSFGGNIGHRKSQDTFYYNSTSFGSARKFIKYLDRYHMLSSKHVNYLKWRKAYLLVQTKKHLTEEGLPSGCK</sequence>
<organism evidence="2 3">
    <name type="scientific">Terfezia boudieri ATCC MYA-4762</name>
    <dbReference type="NCBI Taxonomy" id="1051890"/>
    <lineage>
        <taxon>Eukaryota</taxon>
        <taxon>Fungi</taxon>
        <taxon>Dikarya</taxon>
        <taxon>Ascomycota</taxon>
        <taxon>Pezizomycotina</taxon>
        <taxon>Pezizomycetes</taxon>
        <taxon>Pezizales</taxon>
        <taxon>Pezizaceae</taxon>
        <taxon>Terfezia</taxon>
    </lineage>
</organism>
<dbReference type="AlphaFoldDB" id="A0A3N4L4Q9"/>
<dbReference type="Gene3D" id="3.10.28.10">
    <property type="entry name" value="Homing endonucleases"/>
    <property type="match status" value="1"/>
</dbReference>
<gene>
    <name evidence="2" type="ORF">L211DRAFT_799459</name>
</gene>
<dbReference type="InterPro" id="IPR004860">
    <property type="entry name" value="LAGLIDADG_dom"/>
</dbReference>
<feature type="domain" description="Homing endonuclease LAGLIDADG" evidence="1">
    <location>
        <begin position="1"/>
        <end position="59"/>
    </location>
</feature>
<dbReference type="InParanoid" id="A0A3N4L4Q9"/>
<dbReference type="SUPFAM" id="SSF55608">
    <property type="entry name" value="Homing endonucleases"/>
    <property type="match status" value="1"/>
</dbReference>
<dbReference type="STRING" id="1051890.A0A3N4L4Q9"/>
<proteinExistence type="predicted"/>
<evidence type="ECO:0000259" key="1">
    <source>
        <dbReference type="Pfam" id="PF00961"/>
    </source>
</evidence>
<keyword evidence="3" id="KW-1185">Reference proteome</keyword>
<dbReference type="InterPro" id="IPR027434">
    <property type="entry name" value="Homing_endonucl"/>
</dbReference>
<feature type="non-terminal residue" evidence="2">
    <location>
        <position position="1"/>
    </location>
</feature>
<evidence type="ECO:0000313" key="2">
    <source>
        <dbReference type="EMBL" id="RPB17867.1"/>
    </source>
</evidence>
<dbReference type="PANTHER" id="PTHR36181">
    <property type="entry name" value="INTRON-ENCODED ENDONUCLEASE AI3-RELATED"/>
    <property type="match status" value="1"/>
</dbReference>
<dbReference type="PANTHER" id="PTHR36181:SF3">
    <property type="entry name" value="INTRON-ENCODED DNA ENDONUCLEASE AI5 BETA"/>
    <property type="match status" value="1"/>
</dbReference>
<accession>A0A3N4L4Q9</accession>
<evidence type="ECO:0000313" key="3">
    <source>
        <dbReference type="Proteomes" id="UP000267821"/>
    </source>
</evidence>
<dbReference type="Pfam" id="PF00961">
    <property type="entry name" value="LAGLIDADG_1"/>
    <property type="match status" value="1"/>
</dbReference>
<dbReference type="OrthoDB" id="5400101at2759"/>
<dbReference type="InterPro" id="IPR051289">
    <property type="entry name" value="LAGLIDADG_Endonuclease"/>
</dbReference>
<protein>
    <recommendedName>
        <fullName evidence="1">Homing endonuclease LAGLIDADG domain-containing protein</fullName>
    </recommendedName>
</protein>
<dbReference type="EMBL" id="ML121980">
    <property type="protein sequence ID" value="RPB17867.1"/>
    <property type="molecule type" value="Genomic_DNA"/>
</dbReference>
<reference evidence="2 3" key="1">
    <citation type="journal article" date="2018" name="Nat. Ecol. Evol.">
        <title>Pezizomycetes genomes reveal the molecular basis of ectomycorrhizal truffle lifestyle.</title>
        <authorList>
            <person name="Murat C."/>
            <person name="Payen T."/>
            <person name="Noel B."/>
            <person name="Kuo A."/>
            <person name="Morin E."/>
            <person name="Chen J."/>
            <person name="Kohler A."/>
            <person name="Krizsan K."/>
            <person name="Balestrini R."/>
            <person name="Da Silva C."/>
            <person name="Montanini B."/>
            <person name="Hainaut M."/>
            <person name="Levati E."/>
            <person name="Barry K.W."/>
            <person name="Belfiori B."/>
            <person name="Cichocki N."/>
            <person name="Clum A."/>
            <person name="Dockter R.B."/>
            <person name="Fauchery L."/>
            <person name="Guy J."/>
            <person name="Iotti M."/>
            <person name="Le Tacon F."/>
            <person name="Lindquist E.A."/>
            <person name="Lipzen A."/>
            <person name="Malagnac F."/>
            <person name="Mello A."/>
            <person name="Molinier V."/>
            <person name="Miyauchi S."/>
            <person name="Poulain J."/>
            <person name="Riccioni C."/>
            <person name="Rubini A."/>
            <person name="Sitrit Y."/>
            <person name="Splivallo R."/>
            <person name="Traeger S."/>
            <person name="Wang M."/>
            <person name="Zifcakova L."/>
            <person name="Wipf D."/>
            <person name="Zambonelli A."/>
            <person name="Paolocci F."/>
            <person name="Nowrousian M."/>
            <person name="Ottonello S."/>
            <person name="Baldrian P."/>
            <person name="Spatafora J.W."/>
            <person name="Henrissat B."/>
            <person name="Nagy L.G."/>
            <person name="Aury J.M."/>
            <person name="Wincker P."/>
            <person name="Grigoriev I.V."/>
            <person name="Bonfante P."/>
            <person name="Martin F.M."/>
        </authorList>
    </citation>
    <scope>NUCLEOTIDE SEQUENCE [LARGE SCALE GENOMIC DNA]</scope>
    <source>
        <strain evidence="2 3">ATCC MYA-4762</strain>
    </source>
</reference>
<name>A0A3N4L4Q9_9PEZI</name>
<dbReference type="Proteomes" id="UP000267821">
    <property type="component" value="Unassembled WGS sequence"/>
</dbReference>
<dbReference type="GO" id="GO:0004519">
    <property type="term" value="F:endonuclease activity"/>
    <property type="evidence" value="ECO:0007669"/>
    <property type="project" value="InterPro"/>
</dbReference>
<dbReference type="GO" id="GO:0005739">
    <property type="term" value="C:mitochondrion"/>
    <property type="evidence" value="ECO:0007669"/>
    <property type="project" value="UniProtKB-ARBA"/>
</dbReference>